<dbReference type="GO" id="GO:0043025">
    <property type="term" value="C:neuronal cell body"/>
    <property type="evidence" value="ECO:0007669"/>
    <property type="project" value="TreeGrafter"/>
</dbReference>
<feature type="transmembrane region" description="Helical" evidence="8">
    <location>
        <begin position="255"/>
        <end position="276"/>
    </location>
</feature>
<keyword evidence="5 8" id="KW-0472">Membrane</keyword>
<evidence type="ECO:0000256" key="1">
    <source>
        <dbReference type="ARBA" id="ARBA00004651"/>
    </source>
</evidence>
<dbReference type="Pfam" id="PF08395">
    <property type="entry name" value="7tm_7"/>
    <property type="match status" value="1"/>
</dbReference>
<evidence type="ECO:0008006" key="11">
    <source>
        <dbReference type="Google" id="ProtNLM"/>
    </source>
</evidence>
<evidence type="ECO:0000313" key="9">
    <source>
        <dbReference type="EMBL" id="CAH2094071.1"/>
    </source>
</evidence>
<keyword evidence="3 8" id="KW-0812">Transmembrane</keyword>
<evidence type="ECO:0000256" key="4">
    <source>
        <dbReference type="ARBA" id="ARBA00022989"/>
    </source>
</evidence>
<dbReference type="PANTHER" id="PTHR21143">
    <property type="entry name" value="INVERTEBRATE GUSTATORY RECEPTOR"/>
    <property type="match status" value="1"/>
</dbReference>
<evidence type="ECO:0000313" key="10">
    <source>
        <dbReference type="Proteomes" id="UP001153954"/>
    </source>
</evidence>
<evidence type="ECO:0000256" key="2">
    <source>
        <dbReference type="ARBA" id="ARBA00022475"/>
    </source>
</evidence>
<evidence type="ECO:0000256" key="3">
    <source>
        <dbReference type="ARBA" id="ARBA00022692"/>
    </source>
</evidence>
<evidence type="ECO:0000256" key="8">
    <source>
        <dbReference type="SAM" id="Phobius"/>
    </source>
</evidence>
<dbReference type="InterPro" id="IPR013604">
    <property type="entry name" value="7TM_chemorcpt"/>
</dbReference>
<name>A0AAU9U7Y3_EUPED</name>
<dbReference type="GO" id="GO:0007635">
    <property type="term" value="P:chemosensory behavior"/>
    <property type="evidence" value="ECO:0007669"/>
    <property type="project" value="TreeGrafter"/>
</dbReference>
<organism evidence="9 10">
    <name type="scientific">Euphydryas editha</name>
    <name type="common">Edith's checkerspot</name>
    <dbReference type="NCBI Taxonomy" id="104508"/>
    <lineage>
        <taxon>Eukaryota</taxon>
        <taxon>Metazoa</taxon>
        <taxon>Ecdysozoa</taxon>
        <taxon>Arthropoda</taxon>
        <taxon>Hexapoda</taxon>
        <taxon>Insecta</taxon>
        <taxon>Pterygota</taxon>
        <taxon>Neoptera</taxon>
        <taxon>Endopterygota</taxon>
        <taxon>Lepidoptera</taxon>
        <taxon>Glossata</taxon>
        <taxon>Ditrysia</taxon>
        <taxon>Papilionoidea</taxon>
        <taxon>Nymphalidae</taxon>
        <taxon>Nymphalinae</taxon>
        <taxon>Euphydryas</taxon>
    </lineage>
</organism>
<keyword evidence="2" id="KW-1003">Cell membrane</keyword>
<feature type="transmembrane region" description="Helical" evidence="8">
    <location>
        <begin position="142"/>
        <end position="168"/>
    </location>
</feature>
<dbReference type="PANTHER" id="PTHR21143:SF133">
    <property type="entry name" value="GUSTATORY AND PHEROMONE RECEPTOR 32A-RELATED"/>
    <property type="match status" value="1"/>
</dbReference>
<dbReference type="GO" id="GO:0050909">
    <property type="term" value="P:sensory perception of taste"/>
    <property type="evidence" value="ECO:0007669"/>
    <property type="project" value="InterPro"/>
</dbReference>
<reference evidence="9" key="1">
    <citation type="submission" date="2022-03" db="EMBL/GenBank/DDBJ databases">
        <authorList>
            <person name="Tunstrom K."/>
        </authorList>
    </citation>
    <scope>NUCLEOTIDE SEQUENCE</scope>
</reference>
<keyword evidence="4 8" id="KW-1133">Transmembrane helix</keyword>
<sequence length="282" mass="32094">MQCTVRGVLVLILYMSRALGGAPLGLSRVNEGYIATISLIAAVYGYIFTLCSPITECMHLLIYVEYLKVILLQMESNLIHYDVLCMCEEINMKIRKLIDETQDLENISLATLRSTSKNVQDISKSYVSICDFVKRLNEDRGVLLYALYSSIALSIIFTMCNLTEAFFLPGGIQQTIQICIQLVWTCLHLFSAAFFIEPCHKVEGEISKMQSLWSQLMYNVTSVGKSIPLQLDLMFKQFFINKLSFSPLQMLTFQRSLLATMIGFITTYVVILVQYVEKKWTA</sequence>
<accession>A0AAU9U7Y3</accession>
<evidence type="ECO:0000256" key="6">
    <source>
        <dbReference type="ARBA" id="ARBA00023170"/>
    </source>
</evidence>
<dbReference type="GO" id="GO:0005886">
    <property type="term" value="C:plasma membrane"/>
    <property type="evidence" value="ECO:0007669"/>
    <property type="project" value="UniProtKB-SubCell"/>
</dbReference>
<comment type="caution">
    <text evidence="9">The sequence shown here is derived from an EMBL/GenBank/DDBJ whole genome shotgun (WGS) entry which is preliminary data.</text>
</comment>
<keyword evidence="7" id="KW-0807">Transducer</keyword>
<dbReference type="GO" id="GO:0008049">
    <property type="term" value="P:male courtship behavior"/>
    <property type="evidence" value="ECO:0007669"/>
    <property type="project" value="TreeGrafter"/>
</dbReference>
<dbReference type="GO" id="GO:0007165">
    <property type="term" value="P:signal transduction"/>
    <property type="evidence" value="ECO:0007669"/>
    <property type="project" value="UniProtKB-KW"/>
</dbReference>
<evidence type="ECO:0000256" key="7">
    <source>
        <dbReference type="ARBA" id="ARBA00023224"/>
    </source>
</evidence>
<dbReference type="GO" id="GO:0030425">
    <property type="term" value="C:dendrite"/>
    <property type="evidence" value="ECO:0007669"/>
    <property type="project" value="TreeGrafter"/>
</dbReference>
<comment type="subcellular location">
    <subcellularLocation>
        <location evidence="1">Cell membrane</location>
        <topology evidence="1">Multi-pass membrane protein</topology>
    </subcellularLocation>
</comment>
<dbReference type="AlphaFoldDB" id="A0AAU9U7Y3"/>
<keyword evidence="10" id="KW-1185">Reference proteome</keyword>
<protein>
    <recommendedName>
        <fullName evidence="11">Gustatory receptor</fullName>
    </recommendedName>
</protein>
<feature type="transmembrane region" description="Helical" evidence="8">
    <location>
        <begin position="32"/>
        <end position="51"/>
    </location>
</feature>
<proteinExistence type="predicted"/>
<gene>
    <name evidence="9" type="ORF">EEDITHA_LOCUS9673</name>
</gene>
<dbReference type="EMBL" id="CAKOGL010000013">
    <property type="protein sequence ID" value="CAH2094071.1"/>
    <property type="molecule type" value="Genomic_DNA"/>
</dbReference>
<feature type="transmembrane region" description="Helical" evidence="8">
    <location>
        <begin position="7"/>
        <end position="26"/>
    </location>
</feature>
<dbReference type="Proteomes" id="UP001153954">
    <property type="component" value="Unassembled WGS sequence"/>
</dbReference>
<dbReference type="GO" id="GO:0030424">
    <property type="term" value="C:axon"/>
    <property type="evidence" value="ECO:0007669"/>
    <property type="project" value="TreeGrafter"/>
</dbReference>
<evidence type="ECO:0000256" key="5">
    <source>
        <dbReference type="ARBA" id="ARBA00023136"/>
    </source>
</evidence>
<keyword evidence="6" id="KW-0675">Receptor</keyword>